<dbReference type="InterPro" id="IPR031167">
    <property type="entry name" value="G_OBG"/>
</dbReference>
<feature type="binding site" evidence="8">
    <location>
        <begin position="282"/>
        <end position="285"/>
    </location>
    <ligand>
        <name>GTP</name>
        <dbReference type="ChEBI" id="CHEBI:37565"/>
    </ligand>
</feature>
<dbReference type="KEGG" id="pcor:KS4_04470"/>
<accession>A0A517YQB7</accession>
<dbReference type="SUPFAM" id="SSF82051">
    <property type="entry name" value="Obg GTP-binding protein N-terminal domain"/>
    <property type="match status" value="1"/>
</dbReference>
<evidence type="ECO:0000256" key="9">
    <source>
        <dbReference type="SAM" id="MobiDB-lite"/>
    </source>
</evidence>
<dbReference type="NCBIfam" id="NF008955">
    <property type="entry name" value="PRK12297.1"/>
    <property type="match status" value="1"/>
</dbReference>
<comment type="similarity">
    <text evidence="1 8">Belongs to the TRAFAC class OBG-HflX-like GTPase superfamily. OBG GTPase family.</text>
</comment>
<evidence type="ECO:0000256" key="2">
    <source>
        <dbReference type="ARBA" id="ARBA00022490"/>
    </source>
</evidence>
<dbReference type="RefSeq" id="WP_145073977.1">
    <property type="nucleotide sequence ID" value="NZ_CP036425.1"/>
</dbReference>
<reference evidence="12 13" key="1">
    <citation type="submission" date="2019-02" db="EMBL/GenBank/DDBJ databases">
        <title>Deep-cultivation of Planctomycetes and their phenomic and genomic characterization uncovers novel biology.</title>
        <authorList>
            <person name="Wiegand S."/>
            <person name="Jogler M."/>
            <person name="Boedeker C."/>
            <person name="Pinto D."/>
            <person name="Vollmers J."/>
            <person name="Rivas-Marin E."/>
            <person name="Kohn T."/>
            <person name="Peeters S.H."/>
            <person name="Heuer A."/>
            <person name="Rast P."/>
            <person name="Oberbeckmann S."/>
            <person name="Bunk B."/>
            <person name="Jeske O."/>
            <person name="Meyerdierks A."/>
            <person name="Storesund J.E."/>
            <person name="Kallscheuer N."/>
            <person name="Luecker S."/>
            <person name="Lage O.M."/>
            <person name="Pohl T."/>
            <person name="Merkel B.J."/>
            <person name="Hornburger P."/>
            <person name="Mueller R.-W."/>
            <person name="Bruemmer F."/>
            <person name="Labrenz M."/>
            <person name="Spormann A.M."/>
            <person name="Op den Camp H."/>
            <person name="Overmann J."/>
            <person name="Amann R."/>
            <person name="Jetten M.S.M."/>
            <person name="Mascher T."/>
            <person name="Medema M.H."/>
            <person name="Devos D.P."/>
            <person name="Kaster A.-K."/>
            <person name="Ovreas L."/>
            <person name="Rohde M."/>
            <person name="Galperin M.Y."/>
            <person name="Jogler C."/>
        </authorList>
    </citation>
    <scope>NUCLEOTIDE SEQUENCE [LARGE SCALE GENOMIC DNA]</scope>
    <source>
        <strain evidence="12 13">KS4</strain>
    </source>
</reference>
<evidence type="ECO:0000313" key="13">
    <source>
        <dbReference type="Proteomes" id="UP000317369"/>
    </source>
</evidence>
<gene>
    <name evidence="8 12" type="primary">obg</name>
    <name evidence="12" type="ORF">KS4_04470</name>
</gene>
<dbReference type="GO" id="GO:0000287">
    <property type="term" value="F:magnesium ion binding"/>
    <property type="evidence" value="ECO:0007669"/>
    <property type="project" value="InterPro"/>
</dbReference>
<dbReference type="GO" id="GO:0005525">
    <property type="term" value="F:GTP binding"/>
    <property type="evidence" value="ECO:0007669"/>
    <property type="project" value="UniProtKB-UniRule"/>
</dbReference>
<dbReference type="HAMAP" id="MF_01454">
    <property type="entry name" value="GTPase_Obg"/>
    <property type="match status" value="1"/>
</dbReference>
<evidence type="ECO:0000256" key="4">
    <source>
        <dbReference type="ARBA" id="ARBA00022741"/>
    </source>
</evidence>
<dbReference type="EC" id="3.6.5.-" evidence="8"/>
<keyword evidence="2 8" id="KW-0963">Cytoplasm</keyword>
<dbReference type="InterPro" id="IPR006073">
    <property type="entry name" value="GTP-bd"/>
</dbReference>
<dbReference type="InterPro" id="IPR036726">
    <property type="entry name" value="GTP1_OBG_dom_sf"/>
</dbReference>
<dbReference type="PANTHER" id="PTHR11702">
    <property type="entry name" value="DEVELOPMENTALLY REGULATED GTP-BINDING PROTEIN-RELATED"/>
    <property type="match status" value="1"/>
</dbReference>
<comment type="function">
    <text evidence="8">An essential GTPase which binds GTP, GDP and possibly (p)ppGpp with moderate affinity, with high nucleotide exchange rates and a fairly low GTP hydrolysis rate. Plays a role in control of the cell cycle, stress response, ribosome biogenesis and in those bacteria that undergo differentiation, in morphogenesis control.</text>
</comment>
<dbReference type="Gene3D" id="3.40.50.300">
    <property type="entry name" value="P-loop containing nucleotide triphosphate hydrolases"/>
    <property type="match status" value="1"/>
</dbReference>
<feature type="binding site" evidence="8">
    <location>
        <begin position="165"/>
        <end position="172"/>
    </location>
    <ligand>
        <name>GTP</name>
        <dbReference type="ChEBI" id="CHEBI:37565"/>
    </ligand>
</feature>
<evidence type="ECO:0000256" key="8">
    <source>
        <dbReference type="HAMAP-Rule" id="MF_01454"/>
    </source>
</evidence>
<dbReference type="CDD" id="cd01898">
    <property type="entry name" value="Obg"/>
    <property type="match status" value="1"/>
</dbReference>
<dbReference type="NCBIfam" id="TIGR02729">
    <property type="entry name" value="Obg_CgtA"/>
    <property type="match status" value="1"/>
</dbReference>
<keyword evidence="5 8" id="KW-0378">Hydrolase</keyword>
<evidence type="ECO:0000256" key="1">
    <source>
        <dbReference type="ARBA" id="ARBA00007699"/>
    </source>
</evidence>
<evidence type="ECO:0000256" key="7">
    <source>
        <dbReference type="ARBA" id="ARBA00023134"/>
    </source>
</evidence>
<comment type="subunit">
    <text evidence="8">Monomer.</text>
</comment>
<dbReference type="GO" id="GO:0005737">
    <property type="term" value="C:cytoplasm"/>
    <property type="evidence" value="ECO:0007669"/>
    <property type="project" value="UniProtKB-SubCell"/>
</dbReference>
<organism evidence="12 13">
    <name type="scientific">Poriferisphaera corsica</name>
    <dbReference type="NCBI Taxonomy" id="2528020"/>
    <lineage>
        <taxon>Bacteria</taxon>
        <taxon>Pseudomonadati</taxon>
        <taxon>Planctomycetota</taxon>
        <taxon>Phycisphaerae</taxon>
        <taxon>Phycisphaerales</taxon>
        <taxon>Phycisphaeraceae</taxon>
        <taxon>Poriferisphaera</taxon>
    </lineage>
</organism>
<dbReference type="Pfam" id="PF01926">
    <property type="entry name" value="MMR_HSR1"/>
    <property type="match status" value="1"/>
</dbReference>
<evidence type="ECO:0000259" key="10">
    <source>
        <dbReference type="PROSITE" id="PS51710"/>
    </source>
</evidence>
<dbReference type="PANTHER" id="PTHR11702:SF31">
    <property type="entry name" value="MITOCHONDRIAL RIBOSOME-ASSOCIATED GTPASE 2"/>
    <property type="match status" value="1"/>
</dbReference>
<evidence type="ECO:0000256" key="5">
    <source>
        <dbReference type="ARBA" id="ARBA00022801"/>
    </source>
</evidence>
<sequence>MIVDSAKIFVSSGKGGNGCLSFRREKYIAKGGPDGGDGGDGGSVILKASPDVETLLDFAGRHHWKADKGQPGMGKNMHGKAADDLTVNLPIGTLVYNDDTGELIVDLTDEGQEYTIAKGGKGGRGNDRFKTPTNQVPTEWEPGGEAEEFNLRFELKLIADVGLVGKPNAGKSTFLSAVSDATPKIADYPFTTLTPQLGIASIIGNRRLVIADIPGLIADAHLGTGLGHQFLRHVERTRLLLHIIEIEPTDNSDPIENYHTIRQELDAYSSILGDKPEVLALSKLDLLGTKEDQQVAIELIQDHLGTDRKIFPISSATGQGTEALLEECWRLLRDSRDRDQKGWGRDDEADAYDQREENDS</sequence>
<dbReference type="GO" id="GO:0003924">
    <property type="term" value="F:GTPase activity"/>
    <property type="evidence" value="ECO:0007669"/>
    <property type="project" value="UniProtKB-UniRule"/>
</dbReference>
<dbReference type="GO" id="GO:0043022">
    <property type="term" value="F:ribosome binding"/>
    <property type="evidence" value="ECO:0007669"/>
    <property type="project" value="UniProtKB-ARBA"/>
</dbReference>
<dbReference type="SUPFAM" id="SSF52540">
    <property type="entry name" value="P-loop containing nucleoside triphosphate hydrolases"/>
    <property type="match status" value="1"/>
</dbReference>
<proteinExistence type="inferred from homology"/>
<feature type="binding site" evidence="8">
    <location>
        <begin position="314"/>
        <end position="316"/>
    </location>
    <ligand>
        <name>GTP</name>
        <dbReference type="ChEBI" id="CHEBI:37565"/>
    </ligand>
</feature>
<dbReference type="Proteomes" id="UP000317369">
    <property type="component" value="Chromosome"/>
</dbReference>
<dbReference type="AlphaFoldDB" id="A0A517YQB7"/>
<dbReference type="PIRSF" id="PIRSF002401">
    <property type="entry name" value="GTP_bd_Obg/CgtA"/>
    <property type="match status" value="1"/>
</dbReference>
<evidence type="ECO:0000313" key="12">
    <source>
        <dbReference type="EMBL" id="QDU32415.1"/>
    </source>
</evidence>
<evidence type="ECO:0000259" key="11">
    <source>
        <dbReference type="PROSITE" id="PS51883"/>
    </source>
</evidence>
<dbReference type="OrthoDB" id="9807318at2"/>
<keyword evidence="6 8" id="KW-0460">Magnesium</keyword>
<dbReference type="FunFam" id="2.70.210.12:FF:000001">
    <property type="entry name" value="GTPase Obg"/>
    <property type="match status" value="1"/>
</dbReference>
<evidence type="ECO:0000256" key="6">
    <source>
        <dbReference type="ARBA" id="ARBA00022842"/>
    </source>
</evidence>
<feature type="binding site" evidence="8">
    <location>
        <begin position="212"/>
        <end position="215"/>
    </location>
    <ligand>
        <name>GTP</name>
        <dbReference type="ChEBI" id="CHEBI:37565"/>
    </ligand>
</feature>
<dbReference type="PROSITE" id="PS51883">
    <property type="entry name" value="OBG"/>
    <property type="match status" value="1"/>
</dbReference>
<feature type="region of interest" description="Disordered" evidence="9">
    <location>
        <begin position="337"/>
        <end position="360"/>
    </location>
</feature>
<dbReference type="PROSITE" id="PS51710">
    <property type="entry name" value="G_OBG"/>
    <property type="match status" value="1"/>
</dbReference>
<dbReference type="InterPro" id="IPR045086">
    <property type="entry name" value="OBG_GTPase"/>
</dbReference>
<protein>
    <recommendedName>
        <fullName evidence="8">GTPase Obg</fullName>
        <ecNumber evidence="8">3.6.5.-</ecNumber>
    </recommendedName>
    <alternativeName>
        <fullName evidence="8">GTP-binding protein Obg</fullName>
    </alternativeName>
</protein>
<comment type="cofactor">
    <cofactor evidence="8">
        <name>Mg(2+)</name>
        <dbReference type="ChEBI" id="CHEBI:18420"/>
    </cofactor>
</comment>
<dbReference type="EMBL" id="CP036425">
    <property type="protein sequence ID" value="QDU32415.1"/>
    <property type="molecule type" value="Genomic_DNA"/>
</dbReference>
<keyword evidence="3 8" id="KW-0479">Metal-binding</keyword>
<keyword evidence="4 8" id="KW-0547">Nucleotide-binding</keyword>
<feature type="binding site" evidence="8">
    <location>
        <begin position="190"/>
        <end position="194"/>
    </location>
    <ligand>
        <name>GTP</name>
        <dbReference type="ChEBI" id="CHEBI:37565"/>
    </ligand>
</feature>
<feature type="domain" description="OBG-type G" evidence="10">
    <location>
        <begin position="159"/>
        <end position="333"/>
    </location>
</feature>
<dbReference type="PRINTS" id="PR00326">
    <property type="entry name" value="GTP1OBG"/>
</dbReference>
<feature type="region of interest" description="Disordered" evidence="9">
    <location>
        <begin position="118"/>
        <end position="137"/>
    </location>
</feature>
<dbReference type="InterPro" id="IPR006169">
    <property type="entry name" value="GTP1_OBG_dom"/>
</dbReference>
<comment type="subcellular location">
    <subcellularLocation>
        <location evidence="8">Cytoplasm</location>
    </subcellularLocation>
</comment>
<dbReference type="InterPro" id="IPR027417">
    <property type="entry name" value="P-loop_NTPase"/>
</dbReference>
<dbReference type="GO" id="GO:0042254">
    <property type="term" value="P:ribosome biogenesis"/>
    <property type="evidence" value="ECO:0007669"/>
    <property type="project" value="UniProtKB-UniRule"/>
</dbReference>
<keyword evidence="7 8" id="KW-0342">GTP-binding</keyword>
<dbReference type="InterPro" id="IPR014100">
    <property type="entry name" value="GTP-bd_Obg/CgtA"/>
</dbReference>
<dbReference type="NCBIfam" id="NF008956">
    <property type="entry name" value="PRK12299.1"/>
    <property type="match status" value="1"/>
</dbReference>
<feature type="binding site" evidence="8">
    <location>
        <position position="192"/>
    </location>
    <ligand>
        <name>Mg(2+)</name>
        <dbReference type="ChEBI" id="CHEBI:18420"/>
    </ligand>
</feature>
<dbReference type="Pfam" id="PF01018">
    <property type="entry name" value="GTP1_OBG"/>
    <property type="match status" value="1"/>
</dbReference>
<name>A0A517YQB7_9BACT</name>
<evidence type="ECO:0000256" key="3">
    <source>
        <dbReference type="ARBA" id="ARBA00022723"/>
    </source>
</evidence>
<feature type="domain" description="Obg" evidence="11">
    <location>
        <begin position="1"/>
        <end position="158"/>
    </location>
</feature>
<feature type="binding site" evidence="8">
    <location>
        <position position="172"/>
    </location>
    <ligand>
        <name>Mg(2+)</name>
        <dbReference type="ChEBI" id="CHEBI:18420"/>
    </ligand>
</feature>
<keyword evidence="13" id="KW-1185">Reference proteome</keyword>
<dbReference type="Gene3D" id="2.70.210.12">
    <property type="entry name" value="GTP1/OBG domain"/>
    <property type="match status" value="1"/>
</dbReference>